<dbReference type="SUPFAM" id="SSF47413">
    <property type="entry name" value="lambda repressor-like DNA-binding domains"/>
    <property type="match status" value="1"/>
</dbReference>
<feature type="domain" description="HTH lacI-type" evidence="4">
    <location>
        <begin position="7"/>
        <end position="61"/>
    </location>
</feature>
<evidence type="ECO:0000313" key="7">
    <source>
        <dbReference type="Proteomes" id="UP000190834"/>
    </source>
</evidence>
<dbReference type="Proteomes" id="UP000190834">
    <property type="component" value="Unassembled WGS sequence"/>
</dbReference>
<dbReference type="Gene3D" id="1.10.260.40">
    <property type="entry name" value="lambda repressor-like DNA-binding domains"/>
    <property type="match status" value="1"/>
</dbReference>
<dbReference type="InterPro" id="IPR010982">
    <property type="entry name" value="Lambda_DNA-bd_dom_sf"/>
</dbReference>
<dbReference type="Gene3D" id="3.40.50.2300">
    <property type="match status" value="2"/>
</dbReference>
<dbReference type="OrthoDB" id="5681588at2"/>
<dbReference type="EMBL" id="FUXB01000015">
    <property type="protein sequence ID" value="SKA18840.1"/>
    <property type="molecule type" value="Genomic_DNA"/>
</dbReference>
<dbReference type="STRING" id="1123491.SAMN02745782_02793"/>
<dbReference type="AlphaFoldDB" id="A0A1T4RS74"/>
<dbReference type="CDD" id="cd01392">
    <property type="entry name" value="HTH_LacI"/>
    <property type="match status" value="1"/>
</dbReference>
<dbReference type="PANTHER" id="PTHR30146:SF2">
    <property type="entry name" value="HTH-TYPE TRANSCRIPTIONAL REGULATOR GNTR"/>
    <property type="match status" value="1"/>
</dbReference>
<dbReference type="InterPro" id="IPR001387">
    <property type="entry name" value="Cro/C1-type_HTH"/>
</dbReference>
<evidence type="ECO:0000259" key="5">
    <source>
        <dbReference type="PROSITE" id="PS50943"/>
    </source>
</evidence>
<dbReference type="InterPro" id="IPR001761">
    <property type="entry name" value="Peripla_BP/Lac1_sug-bd_dom"/>
</dbReference>
<dbReference type="InterPro" id="IPR000843">
    <property type="entry name" value="HTH_LacI"/>
</dbReference>
<keyword evidence="3" id="KW-0804">Transcription</keyword>
<dbReference type="CDD" id="cd01575">
    <property type="entry name" value="PBP1_GntR"/>
    <property type="match status" value="1"/>
</dbReference>
<dbReference type="Pfam" id="PF00532">
    <property type="entry name" value="Peripla_BP_1"/>
    <property type="match status" value="1"/>
</dbReference>
<dbReference type="PROSITE" id="PS50943">
    <property type="entry name" value="HTH_CROC1"/>
    <property type="match status" value="1"/>
</dbReference>
<evidence type="ECO:0000256" key="3">
    <source>
        <dbReference type="ARBA" id="ARBA00023163"/>
    </source>
</evidence>
<proteinExistence type="predicted"/>
<keyword evidence="7" id="KW-1185">Reference proteome</keyword>
<protein>
    <submittedName>
        <fullName evidence="6">Transcriptional regulator, LacI family</fullName>
    </submittedName>
</protein>
<evidence type="ECO:0000256" key="2">
    <source>
        <dbReference type="ARBA" id="ARBA00023125"/>
    </source>
</evidence>
<keyword evidence="1" id="KW-0805">Transcription regulation</keyword>
<feature type="domain" description="HTH cro/C1-type" evidence="5">
    <location>
        <begin position="8"/>
        <end position="51"/>
    </location>
</feature>
<evidence type="ECO:0000259" key="4">
    <source>
        <dbReference type="PROSITE" id="PS50932"/>
    </source>
</evidence>
<organism evidence="6 7">
    <name type="scientific">Vibrio cincinnatiensis DSM 19608</name>
    <dbReference type="NCBI Taxonomy" id="1123491"/>
    <lineage>
        <taxon>Bacteria</taxon>
        <taxon>Pseudomonadati</taxon>
        <taxon>Pseudomonadota</taxon>
        <taxon>Gammaproteobacteria</taxon>
        <taxon>Vibrionales</taxon>
        <taxon>Vibrionaceae</taxon>
        <taxon>Vibrio</taxon>
    </lineage>
</organism>
<dbReference type="RefSeq" id="WP_078927147.1">
    <property type="nucleotide sequence ID" value="NZ_FUXB01000015.1"/>
</dbReference>
<dbReference type="PANTHER" id="PTHR30146">
    <property type="entry name" value="LACI-RELATED TRANSCRIPTIONAL REPRESSOR"/>
    <property type="match status" value="1"/>
</dbReference>
<dbReference type="GeneID" id="70582484"/>
<dbReference type="SUPFAM" id="SSF53822">
    <property type="entry name" value="Periplasmic binding protein-like I"/>
    <property type="match status" value="1"/>
</dbReference>
<dbReference type="PROSITE" id="PS50932">
    <property type="entry name" value="HTH_LACI_2"/>
    <property type="match status" value="1"/>
</dbReference>
<accession>A0A1T4RS74</accession>
<dbReference type="GO" id="GO:0000976">
    <property type="term" value="F:transcription cis-regulatory region binding"/>
    <property type="evidence" value="ECO:0007669"/>
    <property type="project" value="TreeGrafter"/>
</dbReference>
<dbReference type="SMART" id="SM00354">
    <property type="entry name" value="HTH_LACI"/>
    <property type="match status" value="1"/>
</dbReference>
<dbReference type="GO" id="GO:0003700">
    <property type="term" value="F:DNA-binding transcription factor activity"/>
    <property type="evidence" value="ECO:0007669"/>
    <property type="project" value="TreeGrafter"/>
</dbReference>
<dbReference type="Pfam" id="PF00356">
    <property type="entry name" value="LacI"/>
    <property type="match status" value="1"/>
</dbReference>
<sequence>MQKKIRPTLQDIADQVGITKMTVSRYLRDPSSVAEKTQKKIAQVIEQLGYIHNRVPSIMSKSSSRAIGIILPSLSNQVFAHLVQGIEEVTQAAGYDTLIAHTGYNAQAEEEKIAAFLSYRVDALILTETNHTERSLQMLKSAGIPVVETMEIPASPIDMAVGLDHEQISYEVIQKMIARGRQKIIYLGARLDTRTQLRMQGYRRAMEEAELLPIQVSTGEHSSFTLGGELLQQALEQYPDMDAIFCTNDDLAIGAMMYCSHHGIAVPQQIAVVGYNALDIGQAIIPKLTSVETPRFAIGKKSAELLLAALSGQTVEPKVYDLGYRLTPGESW</sequence>
<evidence type="ECO:0000256" key="1">
    <source>
        <dbReference type="ARBA" id="ARBA00023015"/>
    </source>
</evidence>
<name>A0A1T4RS74_VIBCI</name>
<gene>
    <name evidence="6" type="ORF">SAMN02745782_02793</name>
</gene>
<dbReference type="InterPro" id="IPR028082">
    <property type="entry name" value="Peripla_BP_I"/>
</dbReference>
<reference evidence="7" key="1">
    <citation type="submission" date="2017-02" db="EMBL/GenBank/DDBJ databases">
        <authorList>
            <person name="Varghese N."/>
            <person name="Submissions S."/>
        </authorList>
    </citation>
    <scope>NUCLEOTIDE SEQUENCE [LARGE SCALE GENOMIC DNA]</scope>
    <source>
        <strain evidence="7">DSM 19608</strain>
    </source>
</reference>
<evidence type="ECO:0000313" key="6">
    <source>
        <dbReference type="EMBL" id="SKA18840.1"/>
    </source>
</evidence>
<keyword evidence="2" id="KW-0238">DNA-binding</keyword>